<dbReference type="InterPro" id="IPR027417">
    <property type="entry name" value="P-loop_NTPase"/>
</dbReference>
<dbReference type="Gene3D" id="3.40.50.300">
    <property type="entry name" value="P-loop containing nucleotide triphosphate hydrolases"/>
    <property type="match status" value="1"/>
</dbReference>
<dbReference type="Pfam" id="PF01926">
    <property type="entry name" value="MMR_HSR1"/>
    <property type="match status" value="1"/>
</dbReference>
<dbReference type="InterPro" id="IPR036726">
    <property type="entry name" value="GTP1_OBG_dom_sf"/>
</dbReference>
<dbReference type="GO" id="GO:0003924">
    <property type="term" value="F:GTPase activity"/>
    <property type="evidence" value="ECO:0007669"/>
    <property type="project" value="InterPro"/>
</dbReference>
<dbReference type="GO" id="GO:0005525">
    <property type="term" value="F:GTP binding"/>
    <property type="evidence" value="ECO:0007669"/>
    <property type="project" value="UniProtKB-KW"/>
</dbReference>
<dbReference type="GO" id="GO:0005739">
    <property type="term" value="C:mitochondrion"/>
    <property type="evidence" value="ECO:0007669"/>
    <property type="project" value="TreeGrafter"/>
</dbReference>
<evidence type="ECO:0000313" key="6">
    <source>
        <dbReference type="EMBL" id="CBY33953.1"/>
    </source>
</evidence>
<name>E4YEL6_OIKDI</name>
<reference evidence="6" key="1">
    <citation type="journal article" date="2010" name="Science">
        <title>Plasticity of animal genome architecture unmasked by rapid evolution of a pelagic tunicate.</title>
        <authorList>
            <person name="Denoeud F."/>
            <person name="Henriet S."/>
            <person name="Mungpakdee S."/>
            <person name="Aury J.M."/>
            <person name="Da Silva C."/>
            <person name="Brinkmann H."/>
            <person name="Mikhaleva J."/>
            <person name="Olsen L.C."/>
            <person name="Jubin C."/>
            <person name="Canestro C."/>
            <person name="Bouquet J.M."/>
            <person name="Danks G."/>
            <person name="Poulain J."/>
            <person name="Campsteijn C."/>
            <person name="Adamski M."/>
            <person name="Cross I."/>
            <person name="Yadetie F."/>
            <person name="Muffato M."/>
            <person name="Louis A."/>
            <person name="Butcher S."/>
            <person name="Tsagkogeorga G."/>
            <person name="Konrad A."/>
            <person name="Singh S."/>
            <person name="Jensen M.F."/>
            <person name="Cong E.H."/>
            <person name="Eikeseth-Otteraa H."/>
            <person name="Noel B."/>
            <person name="Anthouard V."/>
            <person name="Porcel B.M."/>
            <person name="Kachouri-Lafond R."/>
            <person name="Nishino A."/>
            <person name="Ugolini M."/>
            <person name="Chourrout P."/>
            <person name="Nishida H."/>
            <person name="Aasland R."/>
            <person name="Huzurbazar S."/>
            <person name="Westhof E."/>
            <person name="Delsuc F."/>
            <person name="Lehrach H."/>
            <person name="Reinhardt R."/>
            <person name="Weissenbach J."/>
            <person name="Roy S.W."/>
            <person name="Artiguenave F."/>
            <person name="Postlethwait J.H."/>
            <person name="Manak J.R."/>
            <person name="Thompson E.M."/>
            <person name="Jaillon O."/>
            <person name="Du Pasquier L."/>
            <person name="Boudinot P."/>
            <person name="Liberles D.A."/>
            <person name="Volff J.N."/>
            <person name="Philippe H."/>
            <person name="Lenhard B."/>
            <person name="Roest Crollius H."/>
            <person name="Wincker P."/>
            <person name="Chourrout D."/>
        </authorList>
    </citation>
    <scope>NUCLEOTIDE SEQUENCE [LARGE SCALE GENOMIC DNA]</scope>
</reference>
<dbReference type="PANTHER" id="PTHR11702:SF43">
    <property type="entry name" value="GTP-BINDING PROTEIN 10"/>
    <property type="match status" value="1"/>
</dbReference>
<feature type="region of interest" description="Disordered" evidence="4">
    <location>
        <begin position="436"/>
        <end position="483"/>
    </location>
</feature>
<dbReference type="SUPFAM" id="SSF82051">
    <property type="entry name" value="Obg GTP-binding protein N-terminal domain"/>
    <property type="match status" value="1"/>
</dbReference>
<dbReference type="InterPro" id="IPR006073">
    <property type="entry name" value="GTP-bd"/>
</dbReference>
<protein>
    <recommendedName>
        <fullName evidence="3">GTP-binding protein 10</fullName>
    </recommendedName>
</protein>
<evidence type="ECO:0000256" key="2">
    <source>
        <dbReference type="ARBA" id="ARBA00023134"/>
    </source>
</evidence>
<dbReference type="InterPro" id="IPR031167">
    <property type="entry name" value="G_OBG"/>
</dbReference>
<dbReference type="Proteomes" id="UP000011014">
    <property type="component" value="Unassembled WGS sequence"/>
</dbReference>
<dbReference type="InterPro" id="IPR045086">
    <property type="entry name" value="OBG_GTPase"/>
</dbReference>
<accession>E4YEL6</accession>
<evidence type="ECO:0000256" key="4">
    <source>
        <dbReference type="SAM" id="MobiDB-lite"/>
    </source>
</evidence>
<dbReference type="PRINTS" id="PR00326">
    <property type="entry name" value="GTP1OBG"/>
</dbReference>
<dbReference type="Gene3D" id="2.70.210.12">
    <property type="entry name" value="GTP1/OBG domain"/>
    <property type="match status" value="1"/>
</dbReference>
<feature type="compositionally biased region" description="Polar residues" evidence="4">
    <location>
        <begin position="459"/>
        <end position="468"/>
    </location>
</feature>
<dbReference type="PANTHER" id="PTHR11702">
    <property type="entry name" value="DEVELOPMENTALLY REGULATED GTP-BINDING PROTEIN-RELATED"/>
    <property type="match status" value="1"/>
</dbReference>
<keyword evidence="1" id="KW-0547">Nucleotide-binding</keyword>
<feature type="domain" description="OBG-type G" evidence="5">
    <location>
        <begin position="213"/>
        <end position="399"/>
    </location>
</feature>
<evidence type="ECO:0000256" key="3">
    <source>
        <dbReference type="ARBA" id="ARBA00039729"/>
    </source>
</evidence>
<organism evidence="6">
    <name type="scientific">Oikopleura dioica</name>
    <name type="common">Tunicate</name>
    <dbReference type="NCBI Taxonomy" id="34765"/>
    <lineage>
        <taxon>Eukaryota</taxon>
        <taxon>Metazoa</taxon>
        <taxon>Chordata</taxon>
        <taxon>Tunicata</taxon>
        <taxon>Appendicularia</taxon>
        <taxon>Copelata</taxon>
        <taxon>Oikopleuridae</taxon>
        <taxon>Oikopleura</taxon>
    </lineage>
</organism>
<evidence type="ECO:0000256" key="1">
    <source>
        <dbReference type="ARBA" id="ARBA00022741"/>
    </source>
</evidence>
<evidence type="ECO:0000259" key="5">
    <source>
        <dbReference type="PROSITE" id="PS51710"/>
    </source>
</evidence>
<sequence>MLKSGNYCRIWRCISHTNHLTASRRRKSPNLTVTRPKWKEQRAEEKILESDIHDENIEILGRRRSMSFVDRVPLIFQAGHGGRGAVGGKGGVGGLGGDIIIQPYKEMTMKMFNDLLKNQKKLEQTTDDAFVELSESEYRVDELELTPEVPVVRALNGSACPGNIRFGKHAQNLTITVPDRKWNSEAEKERAKSWITGQRGECIKAFVELKRIADVGFIGFPNAGKSTLLKALSKANPQISAAPFTTIRPNIGVIKFDDGRRIELADLPGLIDGAHSGRGYGHQFLHMIERNSCHLMVVDINGFQLDANAPFRTAFETIVQLVSELELYNEHISSKPFNLVLTKADIPDSNRKYEILMDQLDNWDKMIDKLKSKNEQVPSSKPRFESVHFISPRLELRNKKRETDSEELFYLKKTIRKLINKSRLYEAAKISIKKEENDFEEKKRSPTSKDFLKERQNRIRTLQQSTRPIDQDLLPPEKTDFDF</sequence>
<dbReference type="PROSITE" id="PS51710">
    <property type="entry name" value="G_OBG"/>
    <property type="match status" value="1"/>
</dbReference>
<dbReference type="AlphaFoldDB" id="E4YEL6"/>
<proteinExistence type="predicted"/>
<dbReference type="EMBL" id="FN654462">
    <property type="protein sequence ID" value="CBY33953.1"/>
    <property type="molecule type" value="Genomic_DNA"/>
</dbReference>
<keyword evidence="2" id="KW-0342">GTP-binding</keyword>
<dbReference type="InterPro" id="IPR006074">
    <property type="entry name" value="GTP1-OBG_CS"/>
</dbReference>
<dbReference type="PROSITE" id="PS00905">
    <property type="entry name" value="GTP1_OBG"/>
    <property type="match status" value="1"/>
</dbReference>
<gene>
    <name evidence="6" type="ORF">GSOID_T00021929001</name>
</gene>
<dbReference type="SUPFAM" id="SSF52540">
    <property type="entry name" value="P-loop containing nucleoside triphosphate hydrolases"/>
    <property type="match status" value="1"/>
</dbReference>